<name>A0ABY8MU62_9PSED</name>
<dbReference type="Pfam" id="PF12146">
    <property type="entry name" value="Hydrolase_4"/>
    <property type="match status" value="1"/>
</dbReference>
<dbReference type="Gene3D" id="3.40.50.1820">
    <property type="entry name" value="alpha/beta hydrolase"/>
    <property type="match status" value="1"/>
</dbReference>
<sequence length="322" mass="35983">MNLQDMSLAPTQIELPLPTPVSGEPFKEPAADGFILGGFTWRHAFQDLVRPVVIINAATSVRCRHYSRFADYLFANGFDVITYDYRGIGESRPESLKGFEASWSDWGALDFEAILKRAQREFPGQPIDVVGHSFGGCAAGLGASGQLIRRLVTVGAQFAYWRDYAPAHRWRMFGKWHVVMPLITMIYGYFPGKRLGWLEDTPAGVVRDWSTPTRRYETRPSGRTLAKKPGATMKARTLAISITDDPYGTIPAIERLLGYFSDGTNTHWRIAPEDIGEAEVGHFAFFRSAYQATLWPIALSWLQSGELAPDTPGRTVPRSESF</sequence>
<dbReference type="PIRSF" id="PIRSF037442">
    <property type="entry name" value="UCP037442_abhydr"/>
    <property type="match status" value="1"/>
</dbReference>
<evidence type="ECO:0000313" key="2">
    <source>
        <dbReference type="EMBL" id="WGK90893.1"/>
    </source>
</evidence>
<protein>
    <submittedName>
        <fullName evidence="2">Alpha/beta fold hydrolase</fullName>
    </submittedName>
</protein>
<dbReference type="Proteomes" id="UP001243713">
    <property type="component" value="Chromosome"/>
</dbReference>
<keyword evidence="2" id="KW-0378">Hydrolase</keyword>
<dbReference type="EMBL" id="CP093428">
    <property type="protein sequence ID" value="WGK90893.1"/>
    <property type="molecule type" value="Genomic_DNA"/>
</dbReference>
<accession>A0ABY8MU62</accession>
<gene>
    <name evidence="2" type="ORF">MOQ58_01540</name>
</gene>
<dbReference type="SUPFAM" id="SSF53474">
    <property type="entry name" value="alpha/beta-Hydrolases"/>
    <property type="match status" value="1"/>
</dbReference>
<dbReference type="GO" id="GO:0016787">
    <property type="term" value="F:hydrolase activity"/>
    <property type="evidence" value="ECO:0007669"/>
    <property type="project" value="UniProtKB-KW"/>
</dbReference>
<organism evidence="2 3">
    <name type="scientific">Pseudomonas migulae</name>
    <dbReference type="NCBI Taxonomy" id="78543"/>
    <lineage>
        <taxon>Bacteria</taxon>
        <taxon>Pseudomonadati</taxon>
        <taxon>Pseudomonadota</taxon>
        <taxon>Gammaproteobacteria</taxon>
        <taxon>Pseudomonadales</taxon>
        <taxon>Pseudomonadaceae</taxon>
        <taxon>Pseudomonas</taxon>
    </lineage>
</organism>
<evidence type="ECO:0000313" key="3">
    <source>
        <dbReference type="Proteomes" id="UP001243713"/>
    </source>
</evidence>
<dbReference type="InterPro" id="IPR017208">
    <property type="entry name" value="UCP037442_abhydr"/>
</dbReference>
<dbReference type="InterPro" id="IPR029058">
    <property type="entry name" value="AB_hydrolase_fold"/>
</dbReference>
<feature type="domain" description="Serine aminopeptidase S33" evidence="1">
    <location>
        <begin position="60"/>
        <end position="170"/>
    </location>
</feature>
<dbReference type="RefSeq" id="WP_280162704.1">
    <property type="nucleotide sequence ID" value="NZ_CP093428.1"/>
</dbReference>
<keyword evidence="3" id="KW-1185">Reference proteome</keyword>
<evidence type="ECO:0000259" key="1">
    <source>
        <dbReference type="Pfam" id="PF12146"/>
    </source>
</evidence>
<reference evidence="2 3" key="1">
    <citation type="submission" date="2022-03" db="EMBL/GenBank/DDBJ databases">
        <title>Plant growth promoting endophytes with ACC deaminase activity.</title>
        <authorList>
            <person name="Charles T."/>
            <person name="Van Dyk A."/>
            <person name="Cheng J."/>
            <person name="Heil J."/>
        </authorList>
    </citation>
    <scope>NUCLEOTIDE SEQUENCE [LARGE SCALE GENOMIC DNA]</scope>
    <source>
        <strain evidence="2 3">8R6</strain>
    </source>
</reference>
<dbReference type="InterPro" id="IPR022742">
    <property type="entry name" value="Hydrolase_4"/>
</dbReference>
<proteinExistence type="predicted"/>